<comment type="caution">
    <text evidence="1">The sequence shown here is derived from an EMBL/GenBank/DDBJ whole genome shotgun (WGS) entry which is preliminary data.</text>
</comment>
<reference evidence="1 2" key="1">
    <citation type="submission" date="2023-01" db="EMBL/GenBank/DDBJ databases">
        <title>Analysis of 21 Apiospora genomes using comparative genomics revels a genus with tremendous synthesis potential of carbohydrate active enzymes and secondary metabolites.</title>
        <authorList>
            <person name="Sorensen T."/>
        </authorList>
    </citation>
    <scope>NUCLEOTIDE SEQUENCE [LARGE SCALE GENOMIC DNA]</scope>
    <source>
        <strain evidence="1 2">CBS 24483</strain>
    </source>
</reference>
<keyword evidence="2" id="KW-1185">Reference proteome</keyword>
<gene>
    <name evidence="1" type="ORF">PG986_011456</name>
</gene>
<dbReference type="EMBL" id="JAQQWE010000007">
    <property type="protein sequence ID" value="KAK7947135.1"/>
    <property type="molecule type" value="Genomic_DNA"/>
</dbReference>
<dbReference type="RefSeq" id="XP_066697169.1">
    <property type="nucleotide sequence ID" value="XM_066847678.1"/>
</dbReference>
<name>A0ABR1Q576_9PEZI</name>
<protein>
    <submittedName>
        <fullName evidence="1">Uncharacterized protein</fullName>
    </submittedName>
</protein>
<proteinExistence type="predicted"/>
<evidence type="ECO:0000313" key="1">
    <source>
        <dbReference type="EMBL" id="KAK7947135.1"/>
    </source>
</evidence>
<dbReference type="Proteomes" id="UP001391051">
    <property type="component" value="Unassembled WGS sequence"/>
</dbReference>
<dbReference type="GeneID" id="92080740"/>
<sequence>MSGPLPLALAEGHEWAQKRRALIAAIAEQAPHVYAAEMKVYSDGTFGASAIPNCVPRGRGGGPGGCGRLRGEELVDRLYLLNLY</sequence>
<evidence type="ECO:0000313" key="2">
    <source>
        <dbReference type="Proteomes" id="UP001391051"/>
    </source>
</evidence>
<organism evidence="1 2">
    <name type="scientific">Apiospora aurea</name>
    <dbReference type="NCBI Taxonomy" id="335848"/>
    <lineage>
        <taxon>Eukaryota</taxon>
        <taxon>Fungi</taxon>
        <taxon>Dikarya</taxon>
        <taxon>Ascomycota</taxon>
        <taxon>Pezizomycotina</taxon>
        <taxon>Sordariomycetes</taxon>
        <taxon>Xylariomycetidae</taxon>
        <taxon>Amphisphaeriales</taxon>
        <taxon>Apiosporaceae</taxon>
        <taxon>Apiospora</taxon>
    </lineage>
</organism>
<accession>A0ABR1Q576</accession>